<dbReference type="InParanoid" id="A0A7G1G1E2"/>
<gene>
    <name evidence="9" type="primary">purH_1</name>
    <name evidence="9" type="ORF">OSSY52_01210</name>
</gene>
<dbReference type="SUPFAM" id="SSF52335">
    <property type="entry name" value="Methylglyoxal synthase-like"/>
    <property type="match status" value="1"/>
</dbReference>
<dbReference type="SUPFAM" id="SSF53927">
    <property type="entry name" value="Cytidine deaminase-like"/>
    <property type="match status" value="1"/>
</dbReference>
<dbReference type="InterPro" id="IPR024051">
    <property type="entry name" value="AICAR_Tfase_dup_dom_sf"/>
</dbReference>
<sequence length="488" mass="55967">MNIKRAIISVYNKNGLEKFARFLYENNVEIISTGGTANYLEEKGIKVTKMSDYTKFPEILNGRVKSLHPKLFGGVLAVDGNKNQEKEIIEYDIPKVDMVVVNFYPFDEVARNTTNEKELLENIDIGGFALLRAAAKNYRDVIPVVDPEDYNTIIDSIEECGDFPLHNRRKLSLKAFYSCSKYDSNIHKVFSELFASEKYEHEFFEILGMLRYGSNPLQEGTLLKFVNGESLFDNVINLTTHKSPTLRILKDVKLLYSVAVKTKGNLLAFSKKGVFVFAYLNPSNEDIKKFYGMLDQLRGGIVYTEDVEMVKKLKNSKLDGIITSSEPNIDHFLGYKPMIFKINKKEINMNYEYFVDGDLVVKQEYKKIEADLPDVETIGFEVAKLHRSDTIVYVKNNKIYSGVQNALNRKVALKVLEEIVEEAGDTFEKGTLIFDSPVNSDFVIKKIIEWKIEKIVVPPALPKDEKYIETINNHEVNVVVTSRRYHRY</sequence>
<evidence type="ECO:0000256" key="2">
    <source>
        <dbReference type="ARBA" id="ARBA00004954"/>
    </source>
</evidence>
<dbReference type="InterPro" id="IPR016193">
    <property type="entry name" value="Cytidine_deaminase-like"/>
</dbReference>
<dbReference type="GO" id="GO:0004643">
    <property type="term" value="F:phosphoribosylaminoimidazolecarboxamide formyltransferase activity"/>
    <property type="evidence" value="ECO:0007669"/>
    <property type="project" value="InterPro"/>
</dbReference>
<dbReference type="GO" id="GO:0003937">
    <property type="term" value="F:IMP cyclohydrolase activity"/>
    <property type="evidence" value="ECO:0007669"/>
    <property type="project" value="InterPro"/>
</dbReference>
<dbReference type="UniPathway" id="UPA00074">
    <property type="reaction ID" value="UER00133"/>
</dbReference>
<keyword evidence="10" id="KW-1185">Reference proteome</keyword>
<dbReference type="Gene3D" id="3.40.140.20">
    <property type="match status" value="1"/>
</dbReference>
<accession>A0A7G1G1E2</accession>
<dbReference type="InterPro" id="IPR011607">
    <property type="entry name" value="MGS-like_dom"/>
</dbReference>
<comment type="pathway">
    <text evidence="1">Purine metabolism; IMP biosynthesis via de novo pathway; IMP from 5-formamido-1-(5-phospho-D-ribosyl)imidazole-4-carboxamide: step 1/1.</text>
</comment>
<comment type="similarity">
    <text evidence="3">Belongs to the PurH family.</text>
</comment>
<dbReference type="Pfam" id="PF02142">
    <property type="entry name" value="MGS"/>
    <property type="match status" value="1"/>
</dbReference>
<keyword evidence="7" id="KW-0511">Multifunctional enzyme</keyword>
<keyword evidence="6" id="KW-0378">Hydrolase</keyword>
<keyword evidence="5" id="KW-0658">Purine biosynthesis</keyword>
<dbReference type="InterPro" id="IPR002695">
    <property type="entry name" value="PurH-like"/>
</dbReference>
<dbReference type="EMBL" id="AP018712">
    <property type="protein sequence ID" value="BBE29980.1"/>
    <property type="molecule type" value="Genomic_DNA"/>
</dbReference>
<dbReference type="CDD" id="cd01421">
    <property type="entry name" value="IMPCH"/>
    <property type="match status" value="1"/>
</dbReference>
<evidence type="ECO:0000256" key="7">
    <source>
        <dbReference type="ARBA" id="ARBA00023268"/>
    </source>
</evidence>
<comment type="pathway">
    <text evidence="2">Purine metabolism; IMP biosynthesis via de novo pathway; 5-formamido-1-(5-phospho-D-ribosyl)imidazole-4-carboxamide from 5-amino-1-(5-phospho-D-ribosyl)imidazole-4-carboxamide (10-formyl THF route): step 1/1.</text>
</comment>
<keyword evidence="4" id="KW-0808">Transferase</keyword>
<dbReference type="PANTHER" id="PTHR11692">
    <property type="entry name" value="BIFUNCTIONAL PURINE BIOSYNTHESIS PROTEIN PURH"/>
    <property type="match status" value="1"/>
</dbReference>
<dbReference type="InterPro" id="IPR036914">
    <property type="entry name" value="MGS-like_dom_sf"/>
</dbReference>
<name>A0A7G1G1E2_9BACT</name>
<reference evidence="9 10" key="1">
    <citation type="submission" date="2018-06" db="EMBL/GenBank/DDBJ databases">
        <title>Genome sequencing of Oceanotoga sp. sy52.</title>
        <authorList>
            <person name="Mori K."/>
        </authorList>
    </citation>
    <scope>NUCLEOTIDE SEQUENCE [LARGE SCALE GENOMIC DNA]</scope>
    <source>
        <strain evidence="10">sy52</strain>
    </source>
</reference>
<evidence type="ECO:0000256" key="6">
    <source>
        <dbReference type="ARBA" id="ARBA00022801"/>
    </source>
</evidence>
<dbReference type="RefSeq" id="WP_190615120.1">
    <property type="nucleotide sequence ID" value="NZ_AP018712.1"/>
</dbReference>
<dbReference type="Proteomes" id="UP000516361">
    <property type="component" value="Chromosome"/>
</dbReference>
<evidence type="ECO:0000256" key="1">
    <source>
        <dbReference type="ARBA" id="ARBA00004844"/>
    </source>
</evidence>
<dbReference type="GO" id="GO:0005829">
    <property type="term" value="C:cytosol"/>
    <property type="evidence" value="ECO:0007669"/>
    <property type="project" value="TreeGrafter"/>
</dbReference>
<dbReference type="GO" id="GO:0006189">
    <property type="term" value="P:'de novo' IMP biosynthetic process"/>
    <property type="evidence" value="ECO:0007669"/>
    <property type="project" value="UniProtKB-UniPathway"/>
</dbReference>
<evidence type="ECO:0000256" key="3">
    <source>
        <dbReference type="ARBA" id="ARBA00007667"/>
    </source>
</evidence>
<dbReference type="Gene3D" id="3.40.50.1380">
    <property type="entry name" value="Methylglyoxal synthase-like domain"/>
    <property type="match status" value="1"/>
</dbReference>
<protein>
    <submittedName>
        <fullName evidence="9">Bifunctional purine biosynthesis protein PurH</fullName>
    </submittedName>
</protein>
<evidence type="ECO:0000313" key="10">
    <source>
        <dbReference type="Proteomes" id="UP000516361"/>
    </source>
</evidence>
<dbReference type="KEGG" id="ocy:OSSY52_01210"/>
<dbReference type="PANTHER" id="PTHR11692:SF0">
    <property type="entry name" value="BIFUNCTIONAL PURINE BIOSYNTHESIS PROTEIN ATIC"/>
    <property type="match status" value="1"/>
</dbReference>
<dbReference type="SMART" id="SM00798">
    <property type="entry name" value="AICARFT_IMPCHas"/>
    <property type="match status" value="1"/>
</dbReference>
<evidence type="ECO:0000256" key="5">
    <source>
        <dbReference type="ARBA" id="ARBA00022755"/>
    </source>
</evidence>
<dbReference type="AlphaFoldDB" id="A0A7G1G1E2"/>
<dbReference type="FunFam" id="3.40.50.1380:FF:000001">
    <property type="entry name" value="Bifunctional purine biosynthesis protein PurH"/>
    <property type="match status" value="1"/>
</dbReference>
<organism evidence="9 10">
    <name type="scientific">Tepiditoga spiralis</name>
    <dbReference type="NCBI Taxonomy" id="2108365"/>
    <lineage>
        <taxon>Bacteria</taxon>
        <taxon>Thermotogati</taxon>
        <taxon>Thermotogota</taxon>
        <taxon>Thermotogae</taxon>
        <taxon>Petrotogales</taxon>
        <taxon>Petrotogaceae</taxon>
        <taxon>Tepiditoga</taxon>
    </lineage>
</organism>
<dbReference type="PROSITE" id="PS51855">
    <property type="entry name" value="MGS"/>
    <property type="match status" value="1"/>
</dbReference>
<dbReference type="SMART" id="SM00851">
    <property type="entry name" value="MGS"/>
    <property type="match status" value="1"/>
</dbReference>
<feature type="domain" description="MGS-like" evidence="8">
    <location>
        <begin position="1"/>
        <end position="145"/>
    </location>
</feature>
<proteinExistence type="inferred from homology"/>
<dbReference type="Pfam" id="PF01808">
    <property type="entry name" value="AICARFT_IMPCHas"/>
    <property type="match status" value="1"/>
</dbReference>
<evidence type="ECO:0000313" key="9">
    <source>
        <dbReference type="EMBL" id="BBE29980.1"/>
    </source>
</evidence>
<evidence type="ECO:0000256" key="4">
    <source>
        <dbReference type="ARBA" id="ARBA00022679"/>
    </source>
</evidence>
<dbReference type="PIRSF" id="PIRSF000414">
    <property type="entry name" value="AICARFT_IMPCHas"/>
    <property type="match status" value="1"/>
</dbReference>
<evidence type="ECO:0000259" key="8">
    <source>
        <dbReference type="PROSITE" id="PS51855"/>
    </source>
</evidence>